<dbReference type="InterPro" id="IPR000072">
    <property type="entry name" value="PDGF/VEGF_dom"/>
</dbReference>
<feature type="region of interest" description="Disordered" evidence="5">
    <location>
        <begin position="297"/>
        <end position="350"/>
    </location>
</feature>
<dbReference type="GO" id="GO:0048008">
    <property type="term" value="P:platelet-derived growth factor receptor signaling pathway"/>
    <property type="evidence" value="ECO:0007669"/>
    <property type="project" value="TreeGrafter"/>
</dbReference>
<dbReference type="Pfam" id="PF00341">
    <property type="entry name" value="PDGF"/>
    <property type="match status" value="1"/>
</dbReference>
<dbReference type="AlphaFoldDB" id="A0AAY4AHT7"/>
<dbReference type="SMART" id="SM00141">
    <property type="entry name" value="PDGF"/>
    <property type="match status" value="1"/>
</dbReference>
<gene>
    <name evidence="8" type="primary">pdgfba</name>
</gene>
<keyword evidence="6" id="KW-0732">Signal</keyword>
<evidence type="ECO:0000313" key="9">
    <source>
        <dbReference type="Proteomes" id="UP000694580"/>
    </source>
</evidence>
<dbReference type="GeneID" id="114786463"/>
<dbReference type="GO" id="GO:0051781">
    <property type="term" value="P:positive regulation of cell division"/>
    <property type="evidence" value="ECO:0007669"/>
    <property type="project" value="UniProtKB-KW"/>
</dbReference>
<evidence type="ECO:0000256" key="4">
    <source>
        <dbReference type="RuleBase" id="RU003818"/>
    </source>
</evidence>
<feature type="region of interest" description="Disordered" evidence="5">
    <location>
        <begin position="367"/>
        <end position="463"/>
    </location>
</feature>
<keyword evidence="3" id="KW-0497">Mitogen</keyword>
<reference evidence="8" key="3">
    <citation type="submission" date="2025-09" db="UniProtKB">
        <authorList>
            <consortium name="Ensembl"/>
        </authorList>
    </citation>
    <scope>IDENTIFICATION</scope>
</reference>
<evidence type="ECO:0000256" key="3">
    <source>
        <dbReference type="ARBA" id="ARBA00023246"/>
    </source>
</evidence>
<dbReference type="Proteomes" id="UP000694580">
    <property type="component" value="Chromosome 3"/>
</dbReference>
<feature type="region of interest" description="Disordered" evidence="5">
    <location>
        <begin position="180"/>
        <end position="215"/>
    </location>
</feature>
<sequence length="480" mass="53912">MVAERSSIALLLATVAVCVRLSGSESDPLPPSLLDLVIDAPVSSIGDLQMLLGTDSVEEEPDDKIHSRKDHHRLPRSPIALAEPAQQAVCKVRTEVLEVTRSMHDRTNAHFILWPPCVEVERCSGCCNSRASQCVAVVKEMRQLQMTKITYVNMRPHFEKIIVPVEDHVKCSCQTIASAHAARSSTPRKPQSTPSPPQRVLPKAPSPHLQSKEELHRHDVLKQNQRLILEDSEAPERPWQSKYTLSRTAAEPWHTFTNTDYRPLPRHTLTHGDYHTQPRHGLTLMQPAAVWDAAPTGRPLSNRMHQEEGREPWLQHNSGDDNGKQQKLQHQGYGLHRPTTASGSNVHQAGYNQPAVSSYHWSQSDMASHVDIQSEGSSSQYGQSEWSSRSKVFSSPTGVEKVEEKTEQWQGPMEEENRYLQLHQPHPSKAQPSPPSAVTDTISSSALPPALHTPSPWRRRRKHRRRISKAAMRAMIRVVS</sequence>
<dbReference type="GO" id="GO:0005615">
    <property type="term" value="C:extracellular space"/>
    <property type="evidence" value="ECO:0007669"/>
    <property type="project" value="TreeGrafter"/>
</dbReference>
<protein>
    <recommendedName>
        <fullName evidence="7">Platelet-derived growth factor (PDGF) family profile domain-containing protein</fullName>
    </recommendedName>
</protein>
<name>A0AAY4AHT7_9TELE</name>
<organism evidence="8 9">
    <name type="scientific">Denticeps clupeoides</name>
    <name type="common">denticle herring</name>
    <dbReference type="NCBI Taxonomy" id="299321"/>
    <lineage>
        <taxon>Eukaryota</taxon>
        <taxon>Metazoa</taxon>
        <taxon>Chordata</taxon>
        <taxon>Craniata</taxon>
        <taxon>Vertebrata</taxon>
        <taxon>Euteleostomi</taxon>
        <taxon>Actinopterygii</taxon>
        <taxon>Neopterygii</taxon>
        <taxon>Teleostei</taxon>
        <taxon>Clupei</taxon>
        <taxon>Clupeiformes</taxon>
        <taxon>Denticipitoidei</taxon>
        <taxon>Denticipitidae</taxon>
        <taxon>Denticeps</taxon>
    </lineage>
</organism>
<dbReference type="GeneTree" id="ENSGT00940000157367"/>
<dbReference type="GO" id="GO:0005161">
    <property type="term" value="F:platelet-derived growth factor receptor binding"/>
    <property type="evidence" value="ECO:0007669"/>
    <property type="project" value="TreeGrafter"/>
</dbReference>
<dbReference type="GO" id="GO:0070374">
    <property type="term" value="P:positive regulation of ERK1 and ERK2 cascade"/>
    <property type="evidence" value="ECO:0007669"/>
    <property type="project" value="TreeGrafter"/>
</dbReference>
<evidence type="ECO:0000256" key="1">
    <source>
        <dbReference type="ARBA" id="ARBA00006686"/>
    </source>
</evidence>
<feature type="compositionally biased region" description="Polar residues" evidence="5">
    <location>
        <begin position="436"/>
        <end position="446"/>
    </location>
</feature>
<dbReference type="CDD" id="cd00135">
    <property type="entry name" value="PDGF"/>
    <property type="match status" value="1"/>
</dbReference>
<reference evidence="8" key="2">
    <citation type="submission" date="2025-08" db="UniProtKB">
        <authorList>
            <consortium name="Ensembl"/>
        </authorList>
    </citation>
    <scope>IDENTIFICATION</scope>
</reference>
<dbReference type="Ensembl" id="ENSDCDT00010008905.1">
    <property type="protein sequence ID" value="ENSDCDP00010008473.1"/>
    <property type="gene ID" value="ENSDCDG00010003829.1"/>
</dbReference>
<feature type="compositionally biased region" description="Polar residues" evidence="5">
    <location>
        <begin position="180"/>
        <end position="192"/>
    </location>
</feature>
<feature type="chain" id="PRO_5044206586" description="Platelet-derived growth factor (PDGF) family profile domain-containing protein" evidence="6">
    <location>
        <begin position="25"/>
        <end position="480"/>
    </location>
</feature>
<dbReference type="Gene3D" id="2.10.90.10">
    <property type="entry name" value="Cystine-knot cytokines"/>
    <property type="match status" value="1"/>
</dbReference>
<dbReference type="SUPFAM" id="SSF57501">
    <property type="entry name" value="Cystine-knot cytokines"/>
    <property type="match status" value="1"/>
</dbReference>
<feature type="signal peptide" evidence="6">
    <location>
        <begin position="1"/>
        <end position="24"/>
    </location>
</feature>
<evidence type="ECO:0000256" key="2">
    <source>
        <dbReference type="ARBA" id="ARBA00023030"/>
    </source>
</evidence>
<dbReference type="PANTHER" id="PTHR11633:SF15">
    <property type="entry name" value="ADENYLATE CYCLASE, TERMINAL-DIFFERENTIATION SPECIFIC"/>
    <property type="match status" value="1"/>
</dbReference>
<dbReference type="PANTHER" id="PTHR11633">
    <property type="entry name" value="PLATELET-DERIVED GROWTH FACTOR"/>
    <property type="match status" value="1"/>
</dbReference>
<dbReference type="PROSITE" id="PS00249">
    <property type="entry name" value="PDGF_1"/>
    <property type="match status" value="1"/>
</dbReference>
<evidence type="ECO:0000313" key="8">
    <source>
        <dbReference type="Ensembl" id="ENSDCDP00010008473.1"/>
    </source>
</evidence>
<dbReference type="InterPro" id="IPR029034">
    <property type="entry name" value="Cystine-knot_cytokine"/>
</dbReference>
<dbReference type="GO" id="GO:0008083">
    <property type="term" value="F:growth factor activity"/>
    <property type="evidence" value="ECO:0007669"/>
    <property type="project" value="UniProtKB-KW"/>
</dbReference>
<feature type="compositionally biased region" description="Polar residues" evidence="5">
    <location>
        <begin position="339"/>
        <end position="350"/>
    </location>
</feature>
<feature type="compositionally biased region" description="Basic and acidic residues" evidence="5">
    <location>
        <begin position="304"/>
        <end position="324"/>
    </location>
</feature>
<accession>A0AAY4AHT7</accession>
<dbReference type="InterPro" id="IPR023581">
    <property type="entry name" value="PD_growth_factor_CS"/>
</dbReference>
<dbReference type="GO" id="GO:0016020">
    <property type="term" value="C:membrane"/>
    <property type="evidence" value="ECO:0007669"/>
    <property type="project" value="InterPro"/>
</dbReference>
<dbReference type="PROSITE" id="PS50278">
    <property type="entry name" value="PDGF_2"/>
    <property type="match status" value="1"/>
</dbReference>
<feature type="domain" description="Platelet-derived growth factor (PDGF) family profile" evidence="7">
    <location>
        <begin position="77"/>
        <end position="178"/>
    </location>
</feature>
<proteinExistence type="inferred from homology"/>
<evidence type="ECO:0000256" key="5">
    <source>
        <dbReference type="SAM" id="MobiDB-lite"/>
    </source>
</evidence>
<dbReference type="RefSeq" id="XP_028829434.1">
    <property type="nucleotide sequence ID" value="XM_028973601.1"/>
</dbReference>
<dbReference type="GO" id="GO:0030335">
    <property type="term" value="P:positive regulation of cell migration"/>
    <property type="evidence" value="ECO:0007669"/>
    <property type="project" value="TreeGrafter"/>
</dbReference>
<keyword evidence="2 4" id="KW-0339">Growth factor</keyword>
<reference evidence="8 9" key="1">
    <citation type="submission" date="2020-06" db="EMBL/GenBank/DDBJ databases">
        <authorList>
            <consortium name="Wellcome Sanger Institute Data Sharing"/>
        </authorList>
    </citation>
    <scope>NUCLEOTIDE SEQUENCE [LARGE SCALE GENOMIC DNA]</scope>
</reference>
<comment type="similarity">
    <text evidence="1 4">Belongs to the PDGF/VEGF growth factor family.</text>
</comment>
<evidence type="ECO:0000259" key="7">
    <source>
        <dbReference type="PROSITE" id="PS50278"/>
    </source>
</evidence>
<keyword evidence="9" id="KW-1185">Reference proteome</keyword>
<dbReference type="GO" id="GO:0051897">
    <property type="term" value="P:positive regulation of phosphatidylinositol 3-kinase/protein kinase B signal transduction"/>
    <property type="evidence" value="ECO:0007669"/>
    <property type="project" value="TreeGrafter"/>
</dbReference>
<dbReference type="GO" id="GO:0008284">
    <property type="term" value="P:positive regulation of cell population proliferation"/>
    <property type="evidence" value="ECO:0007669"/>
    <property type="project" value="TreeGrafter"/>
</dbReference>
<feature type="compositionally biased region" description="Low complexity" evidence="5">
    <location>
        <begin position="373"/>
        <end position="390"/>
    </location>
</feature>
<evidence type="ECO:0000256" key="6">
    <source>
        <dbReference type="SAM" id="SignalP"/>
    </source>
</evidence>